<name>A0A7H4MEY4_KLEVA</name>
<organism evidence="1 2">
    <name type="scientific">Klebsiella variicola</name>
    <dbReference type="NCBI Taxonomy" id="244366"/>
    <lineage>
        <taxon>Bacteria</taxon>
        <taxon>Pseudomonadati</taxon>
        <taxon>Pseudomonadota</taxon>
        <taxon>Gammaproteobacteria</taxon>
        <taxon>Enterobacterales</taxon>
        <taxon>Enterobacteriaceae</taxon>
        <taxon>Klebsiella/Raoultella group</taxon>
        <taxon>Klebsiella</taxon>
        <taxon>Klebsiella pneumoniae complex</taxon>
    </lineage>
</organism>
<accession>A0A7H4MEY4</accession>
<dbReference type="Proteomes" id="UP000254545">
    <property type="component" value="Unassembled WGS sequence"/>
</dbReference>
<gene>
    <name evidence="1" type="ORF">NCTC9177_02745</name>
</gene>
<reference evidence="1 2" key="1">
    <citation type="submission" date="2018-06" db="EMBL/GenBank/DDBJ databases">
        <authorList>
            <consortium name="Pathogen Informatics"/>
            <person name="Doyle S."/>
        </authorList>
    </citation>
    <scope>NUCLEOTIDE SEQUENCE [LARGE SCALE GENOMIC DNA]</scope>
    <source>
        <strain evidence="1 2">NCTC9177</strain>
    </source>
</reference>
<dbReference type="AlphaFoldDB" id="A0A7H4MEY4"/>
<sequence length="45" mass="4728">MPYAALPGLVRAGAVYYDLSLGYLDEDGIAGRPGFGEATAQYGFN</sequence>
<proteinExistence type="predicted"/>
<protein>
    <submittedName>
        <fullName evidence="1">Outer membrane protein</fullName>
    </submittedName>
</protein>
<evidence type="ECO:0000313" key="1">
    <source>
        <dbReference type="EMBL" id="STS88884.1"/>
    </source>
</evidence>
<comment type="caution">
    <text evidence="1">The sequence shown here is derived from an EMBL/GenBank/DDBJ whole genome shotgun (WGS) entry which is preliminary data.</text>
</comment>
<evidence type="ECO:0000313" key="2">
    <source>
        <dbReference type="Proteomes" id="UP000254545"/>
    </source>
</evidence>
<dbReference type="EMBL" id="UGKR01000003">
    <property type="protein sequence ID" value="STS88884.1"/>
    <property type="molecule type" value="Genomic_DNA"/>
</dbReference>